<gene>
    <name evidence="2" type="ORF">QVZ41_09405</name>
</gene>
<evidence type="ECO:0000313" key="2">
    <source>
        <dbReference type="EMBL" id="MDO3695058.1"/>
    </source>
</evidence>
<dbReference type="EMBL" id="JAUMIT010000004">
    <property type="protein sequence ID" value="MDO3695058.1"/>
    <property type="molecule type" value="Genomic_DNA"/>
</dbReference>
<accession>A0ABT8VSV3</accession>
<comment type="caution">
    <text evidence="2">The sequence shown here is derived from an EMBL/GenBank/DDBJ whole genome shotgun (WGS) entry which is preliminary data.</text>
</comment>
<reference evidence="2" key="1">
    <citation type="submission" date="2023-07" db="EMBL/GenBank/DDBJ databases">
        <title>Wenyingzhuangia sp. chi5 genome sequencing and assembly.</title>
        <authorList>
            <person name="Park S."/>
        </authorList>
    </citation>
    <scope>NUCLEOTIDE SEQUENCE</scope>
    <source>
        <strain evidence="2">Chi5</strain>
    </source>
</reference>
<dbReference type="InterPro" id="IPR018551">
    <property type="entry name" value="DUF2007"/>
</dbReference>
<name>A0ABT8VSV3_9FLAO</name>
<dbReference type="Pfam" id="PF09413">
    <property type="entry name" value="DUF2007"/>
    <property type="match status" value="1"/>
</dbReference>
<dbReference type="InterPro" id="IPR011322">
    <property type="entry name" value="N-reg_PII-like_a/b"/>
</dbReference>
<feature type="domain" description="DUF2007" evidence="1">
    <location>
        <begin position="6"/>
        <end position="67"/>
    </location>
</feature>
<dbReference type="Gene3D" id="3.30.70.790">
    <property type="entry name" value="UreE, C-terminal domain"/>
    <property type="match status" value="1"/>
</dbReference>
<dbReference type="Proteomes" id="UP001168642">
    <property type="component" value="Unassembled WGS sequence"/>
</dbReference>
<dbReference type="SUPFAM" id="SSF54913">
    <property type="entry name" value="GlnB-like"/>
    <property type="match status" value="1"/>
</dbReference>
<keyword evidence="3" id="KW-1185">Reference proteome</keyword>
<proteinExistence type="predicted"/>
<organism evidence="2 3">
    <name type="scientific">Wenyingzhuangia gilva</name>
    <dbReference type="NCBI Taxonomy" id="3057677"/>
    <lineage>
        <taxon>Bacteria</taxon>
        <taxon>Pseudomonadati</taxon>
        <taxon>Bacteroidota</taxon>
        <taxon>Flavobacteriia</taxon>
        <taxon>Flavobacteriales</taxon>
        <taxon>Flavobacteriaceae</taxon>
        <taxon>Wenyingzhuangia</taxon>
    </lineage>
</organism>
<evidence type="ECO:0000259" key="1">
    <source>
        <dbReference type="Pfam" id="PF09413"/>
    </source>
</evidence>
<evidence type="ECO:0000313" key="3">
    <source>
        <dbReference type="Proteomes" id="UP001168642"/>
    </source>
</evidence>
<dbReference type="RefSeq" id="WP_302884317.1">
    <property type="nucleotide sequence ID" value="NZ_JAUMIT010000004.1"/>
</dbReference>
<sequence>MSLITIKTSNIEADLSILKSRLESEGIKCFLKNELSTQIMNYVPTLEMELQVESYELERVKKIISEIDHQ</sequence>
<protein>
    <submittedName>
        <fullName evidence="2">DUF2007 domain-containing protein</fullName>
    </submittedName>
</protein>